<dbReference type="AlphaFoldDB" id="A0A143YWV9"/>
<dbReference type="STRING" id="140314.SAMN04488076_11941"/>
<evidence type="ECO:0000256" key="1">
    <source>
        <dbReference type="ARBA" id="ARBA00004651"/>
    </source>
</evidence>
<protein>
    <recommendedName>
        <fullName evidence="7">Cardiolipin synthase N-terminal domain-containing protein</fullName>
    </recommendedName>
</protein>
<dbReference type="Proteomes" id="UP000242754">
    <property type="component" value="Unassembled WGS sequence"/>
</dbReference>
<keyword evidence="4 6" id="KW-1133">Transmembrane helix</keyword>
<dbReference type="GO" id="GO:0005886">
    <property type="term" value="C:plasma membrane"/>
    <property type="evidence" value="ECO:0007669"/>
    <property type="project" value="UniProtKB-SubCell"/>
</dbReference>
<organism evidence="8 9">
    <name type="scientific">Trichococcus palustris</name>
    <dbReference type="NCBI Taxonomy" id="140314"/>
    <lineage>
        <taxon>Bacteria</taxon>
        <taxon>Bacillati</taxon>
        <taxon>Bacillota</taxon>
        <taxon>Bacilli</taxon>
        <taxon>Lactobacillales</taxon>
        <taxon>Carnobacteriaceae</taxon>
        <taxon>Trichococcus</taxon>
    </lineage>
</organism>
<keyword evidence="3 6" id="KW-0812">Transmembrane</keyword>
<evidence type="ECO:0000313" key="9">
    <source>
        <dbReference type="Proteomes" id="UP000242754"/>
    </source>
</evidence>
<comment type="subcellular location">
    <subcellularLocation>
        <location evidence="1">Cell membrane</location>
        <topology evidence="1">Multi-pass membrane protein</topology>
    </subcellularLocation>
</comment>
<accession>A0A143YWV9</accession>
<evidence type="ECO:0000256" key="6">
    <source>
        <dbReference type="SAM" id="Phobius"/>
    </source>
</evidence>
<feature type="domain" description="Cardiolipin synthase N-terminal" evidence="7">
    <location>
        <begin position="21"/>
        <end position="63"/>
    </location>
</feature>
<name>A0A143YWV9_9LACT</name>
<gene>
    <name evidence="8" type="ORF">Tpal_2181</name>
</gene>
<sequence length="67" mass="7670">MSEELREYLPILLPLVTLQVVLLITALNHLFRHPNVRVGSKGLWIFIIIFLNIVGPVLYFLLGKGEE</sequence>
<reference evidence="8 9" key="1">
    <citation type="submission" date="2016-02" db="EMBL/GenBank/DDBJ databases">
        <authorList>
            <person name="Wen L."/>
            <person name="He K."/>
            <person name="Yang H."/>
        </authorList>
    </citation>
    <scope>NUCLEOTIDE SEQUENCE [LARGE SCALE GENOMIC DNA]</scope>
    <source>
        <strain evidence="8">Trichococcus palustris</strain>
    </source>
</reference>
<dbReference type="EMBL" id="FJNE01000007">
    <property type="protein sequence ID" value="CZQ97807.1"/>
    <property type="molecule type" value="Genomic_DNA"/>
</dbReference>
<evidence type="ECO:0000256" key="4">
    <source>
        <dbReference type="ARBA" id="ARBA00022989"/>
    </source>
</evidence>
<evidence type="ECO:0000256" key="3">
    <source>
        <dbReference type="ARBA" id="ARBA00022692"/>
    </source>
</evidence>
<evidence type="ECO:0000256" key="2">
    <source>
        <dbReference type="ARBA" id="ARBA00022475"/>
    </source>
</evidence>
<evidence type="ECO:0000313" key="8">
    <source>
        <dbReference type="EMBL" id="CZQ97807.1"/>
    </source>
</evidence>
<keyword evidence="9" id="KW-1185">Reference proteome</keyword>
<keyword evidence="2" id="KW-1003">Cell membrane</keyword>
<dbReference type="OrthoDB" id="3243324at2"/>
<keyword evidence="5 6" id="KW-0472">Membrane</keyword>
<dbReference type="Pfam" id="PF13396">
    <property type="entry name" value="PLDc_N"/>
    <property type="match status" value="1"/>
</dbReference>
<feature type="transmembrane region" description="Helical" evidence="6">
    <location>
        <begin position="12"/>
        <end position="31"/>
    </location>
</feature>
<feature type="transmembrane region" description="Helical" evidence="6">
    <location>
        <begin position="43"/>
        <end position="62"/>
    </location>
</feature>
<evidence type="ECO:0000256" key="5">
    <source>
        <dbReference type="ARBA" id="ARBA00023136"/>
    </source>
</evidence>
<dbReference type="InterPro" id="IPR027379">
    <property type="entry name" value="CLS_N"/>
</dbReference>
<evidence type="ECO:0000259" key="7">
    <source>
        <dbReference type="Pfam" id="PF13396"/>
    </source>
</evidence>
<proteinExistence type="predicted"/>